<evidence type="ECO:0000313" key="5">
    <source>
        <dbReference type="Proteomes" id="UP001642409"/>
    </source>
</evidence>
<feature type="region of interest" description="Disordered" evidence="2">
    <location>
        <begin position="251"/>
        <end position="293"/>
    </location>
</feature>
<comment type="caution">
    <text evidence="3">The sequence shown here is derived from an EMBL/GenBank/DDBJ whole genome shotgun (WGS) entry which is preliminary data.</text>
</comment>
<evidence type="ECO:0000256" key="2">
    <source>
        <dbReference type="SAM" id="MobiDB-lite"/>
    </source>
</evidence>
<evidence type="ECO:0000313" key="3">
    <source>
        <dbReference type="EMBL" id="CAI9964576.1"/>
    </source>
</evidence>
<organism evidence="3">
    <name type="scientific">Hexamita inflata</name>
    <dbReference type="NCBI Taxonomy" id="28002"/>
    <lineage>
        <taxon>Eukaryota</taxon>
        <taxon>Metamonada</taxon>
        <taxon>Diplomonadida</taxon>
        <taxon>Hexamitidae</taxon>
        <taxon>Hexamitinae</taxon>
        <taxon>Hexamita</taxon>
    </lineage>
</organism>
<proteinExistence type="predicted"/>
<protein>
    <submittedName>
        <fullName evidence="3">Uncharacterized protein</fullName>
    </submittedName>
</protein>
<feature type="compositionally biased region" description="Polar residues" evidence="2">
    <location>
        <begin position="258"/>
        <end position="268"/>
    </location>
</feature>
<feature type="coiled-coil region" evidence="1">
    <location>
        <begin position="790"/>
        <end position="817"/>
    </location>
</feature>
<sequence>MQINIVQLFPIQPYILKQKIDQQMFINGVTNQVDTDDMQQLTQIITQYATSRDTQTAPASAEQCLDFYRSQQVLAKTLALFVKRMNIQSQWVRDGSDQLTTIFNEGVIALYNAASAVSRDDSIPKEQQMFQVIYYLKAAAEHAMQNPGALVIEDLMFMLNAIGAVATEQLLFKEIKTEVKAVHLEPVKEHVKTAALPPIQKPAFSMPALPQFIQDSSMGKNIQQNLQSTLTNINTEKHVEDNVQNIEPECQKEEQNIENESPSIQLDQSEPHAENQPEQQQEQQHEQPQITNDQNIEYVKKEETEDLPQMPSMDFPQMNNVELHQQAHENVEMPKFELAQTEESKPELPVKKEELPTEVDFAEIKLENMAKVLELGATVAGSYSAVASLGQKASKTMIPVLNIVAQKRNFYFCFQKAVIAFLTYKVAPQQASMLMQDINQYYSSMKLNVDPVFLQIQELVTKQMAEKAKEKPFIAAKLETMNMFLPEVPPQSLQVLPKGYQQMLASLFQSTQAALQQKTQLVNQQYVPFTQKIAQVKAFLEQSAQFTVNTPSLSKIQPDLSDKIQVIQANAGSLPAFSTQAQQIYKFLQDICVADQNNVKQYGAQKWQSQLAVQVVYAAMQQVVDTANALQKTTAGVQQLASYRQEEYQYVFQAIGLRAQPDVLAEKQLRLQPLLESAATVSTAILDLFKPVLELTKLQTIEDFKQFLISSSINLEVDPQMINQNLVLIQKTLQTIQVDQKKLQELDTVLTAQYTQCAQVNTEFVTSKFKLSEPVLEQQAQKLLQFAQIVELAEQTIKSAMEKLTEAQNHAQKLGAEYGNQVQSQWPAFVNGAPMIIKLVL</sequence>
<dbReference type="Proteomes" id="UP001642409">
    <property type="component" value="Unassembled WGS sequence"/>
</dbReference>
<evidence type="ECO:0000256" key="1">
    <source>
        <dbReference type="SAM" id="Coils"/>
    </source>
</evidence>
<dbReference type="EMBL" id="CAXDID020000508">
    <property type="protein sequence ID" value="CAL6098389.1"/>
    <property type="molecule type" value="Genomic_DNA"/>
</dbReference>
<dbReference type="EMBL" id="CATOUU010000979">
    <property type="protein sequence ID" value="CAI9964576.1"/>
    <property type="molecule type" value="Genomic_DNA"/>
</dbReference>
<gene>
    <name evidence="3" type="ORF">HINF_LOCUS52221</name>
    <name evidence="4" type="ORF">HINF_LOCUS69585</name>
</gene>
<evidence type="ECO:0000313" key="4">
    <source>
        <dbReference type="EMBL" id="CAL6098389.1"/>
    </source>
</evidence>
<reference evidence="3" key="1">
    <citation type="submission" date="2023-06" db="EMBL/GenBank/DDBJ databases">
        <authorList>
            <person name="Kurt Z."/>
        </authorList>
    </citation>
    <scope>NUCLEOTIDE SEQUENCE</scope>
</reference>
<name>A0AA86QRA1_9EUKA</name>
<dbReference type="AlphaFoldDB" id="A0AA86QRA1"/>
<accession>A0AA86QRA1</accession>
<keyword evidence="5" id="KW-1185">Reference proteome</keyword>
<feature type="compositionally biased region" description="Low complexity" evidence="2">
    <location>
        <begin position="276"/>
        <end position="289"/>
    </location>
</feature>
<reference evidence="4 5" key="2">
    <citation type="submission" date="2024-07" db="EMBL/GenBank/DDBJ databases">
        <authorList>
            <person name="Akdeniz Z."/>
        </authorList>
    </citation>
    <scope>NUCLEOTIDE SEQUENCE [LARGE SCALE GENOMIC DNA]</scope>
</reference>
<keyword evidence="1" id="KW-0175">Coiled coil</keyword>